<keyword evidence="10" id="KW-0472">Membrane</keyword>
<dbReference type="PANTHER" id="PTHR24421">
    <property type="entry name" value="NITRATE/NITRITE SENSOR PROTEIN NARX-RELATED"/>
    <property type="match status" value="1"/>
</dbReference>
<evidence type="ECO:0000259" key="11">
    <source>
        <dbReference type="Pfam" id="PF02518"/>
    </source>
</evidence>
<protein>
    <recommendedName>
        <fullName evidence="2">histidine kinase</fullName>
        <ecNumber evidence="2">2.7.13.3</ecNumber>
    </recommendedName>
</protein>
<dbReference type="Gene3D" id="3.30.565.10">
    <property type="entry name" value="Histidine kinase-like ATPase, C-terminal domain"/>
    <property type="match status" value="1"/>
</dbReference>
<feature type="region of interest" description="Disordered" evidence="9">
    <location>
        <begin position="406"/>
        <end position="446"/>
    </location>
</feature>
<dbReference type="InterPro" id="IPR036890">
    <property type="entry name" value="HATPase_C_sf"/>
</dbReference>
<keyword evidence="3" id="KW-0597">Phosphoprotein</keyword>
<dbReference type="Gene3D" id="1.20.5.1930">
    <property type="match status" value="1"/>
</dbReference>
<dbReference type="EMBL" id="JBHXPM010000036">
    <property type="protein sequence ID" value="MFD3960153.1"/>
    <property type="molecule type" value="Genomic_DNA"/>
</dbReference>
<evidence type="ECO:0000256" key="4">
    <source>
        <dbReference type="ARBA" id="ARBA00022679"/>
    </source>
</evidence>
<sequence length="569" mass="59841">MVGTSTATGRWRPVLHDTALWAALSAAGFYAYTDRAAPSLALDLLLRLSVLAVAVPGSRRRPGAAVFAANALCAVGLAATPPAASPYLLALAALAYLLGVRGTDTGRALLLLGTCVAVDLAVCAVLAVDAVYWFYVLALVPLALLPPWLAGRHRQARLALVHGGWERARVLAEQQRSVAERAGLRERTRIAADVHDSLGHQLSLIALRAGALELSPTLSGQDRADLAGLRADVADAVGHLRETLTVLRADEEAPGTAPRGAFVDAPCTAPAAESVDALVRRAREAGVVAEVHREGEPPLRSPLITRTVHRVVQESLTNAVKHAPGAAVRIHLTHRADRTTVRVTNSPPPEGASPASPAAPPASGGGHGLTALRERVQLVGGTLRTGPYGDGGYEVCAVLPDAVGGRRPSDGPYAPQGPFPPHGPFAPHAPDPQSGPHQDPGPLHGLADARRRTRRRFVVAFAVPAALGAVMLVSAALLAHQLTACVLRPADFAGLRTGRTSTELARVLPERQFPYVPDRVADDHPEPPGTVCAFYRSNGNLLEQVDIYRLCYADSRLVAKDVLPGTRRG</sequence>
<feature type="transmembrane region" description="Helical" evidence="10">
    <location>
        <begin position="133"/>
        <end position="150"/>
    </location>
</feature>
<feature type="transmembrane region" description="Helical" evidence="10">
    <location>
        <begin position="64"/>
        <end position="97"/>
    </location>
</feature>
<organism evidence="13 14">
    <name type="scientific">Streptomyces bacillaris</name>
    <dbReference type="NCBI Taxonomy" id="68179"/>
    <lineage>
        <taxon>Bacteria</taxon>
        <taxon>Bacillati</taxon>
        <taxon>Actinomycetota</taxon>
        <taxon>Actinomycetes</taxon>
        <taxon>Kitasatosporales</taxon>
        <taxon>Streptomycetaceae</taxon>
        <taxon>Streptomyces</taxon>
    </lineage>
</organism>
<comment type="caution">
    <text evidence="13">The sequence shown here is derived from an EMBL/GenBank/DDBJ whole genome shotgun (WGS) entry which is preliminary data.</text>
</comment>
<evidence type="ECO:0000256" key="3">
    <source>
        <dbReference type="ARBA" id="ARBA00022553"/>
    </source>
</evidence>
<keyword evidence="6 13" id="KW-0418">Kinase</keyword>
<dbReference type="EC" id="2.7.13.3" evidence="2"/>
<dbReference type="PANTHER" id="PTHR24421:SF10">
    <property type="entry name" value="NITRATE_NITRITE SENSOR PROTEIN NARQ"/>
    <property type="match status" value="1"/>
</dbReference>
<dbReference type="SUPFAM" id="SSF55874">
    <property type="entry name" value="ATPase domain of HSP90 chaperone/DNA topoisomerase II/histidine kinase"/>
    <property type="match status" value="1"/>
</dbReference>
<keyword evidence="7" id="KW-0067">ATP-binding</keyword>
<feature type="compositionally biased region" description="Pro residues" evidence="9">
    <location>
        <begin position="415"/>
        <end position="430"/>
    </location>
</feature>
<dbReference type="Pfam" id="PF02518">
    <property type="entry name" value="HATPase_c"/>
    <property type="match status" value="1"/>
</dbReference>
<feature type="domain" description="Signal transduction histidine kinase subgroup 3 dimerisation and phosphoacceptor" evidence="12">
    <location>
        <begin position="186"/>
        <end position="251"/>
    </location>
</feature>
<comment type="catalytic activity">
    <reaction evidence="1">
        <text>ATP + protein L-histidine = ADP + protein N-phospho-L-histidine.</text>
        <dbReference type="EC" id="2.7.13.3"/>
    </reaction>
</comment>
<name>A0ABW6E255_9ACTN</name>
<keyword evidence="8" id="KW-0902">Two-component regulatory system</keyword>
<dbReference type="InterPro" id="IPR050482">
    <property type="entry name" value="Sensor_HK_TwoCompSys"/>
</dbReference>
<feature type="transmembrane region" description="Helical" evidence="10">
    <location>
        <begin position="14"/>
        <end position="33"/>
    </location>
</feature>
<evidence type="ECO:0000256" key="10">
    <source>
        <dbReference type="SAM" id="Phobius"/>
    </source>
</evidence>
<evidence type="ECO:0000256" key="5">
    <source>
        <dbReference type="ARBA" id="ARBA00022741"/>
    </source>
</evidence>
<gene>
    <name evidence="13" type="ORF">ACFWR3_29255</name>
</gene>
<keyword evidence="10" id="KW-0812">Transmembrane</keyword>
<evidence type="ECO:0000256" key="1">
    <source>
        <dbReference type="ARBA" id="ARBA00000085"/>
    </source>
</evidence>
<feature type="transmembrane region" description="Helical" evidence="10">
    <location>
        <begin position="457"/>
        <end position="479"/>
    </location>
</feature>
<dbReference type="CDD" id="cd16917">
    <property type="entry name" value="HATPase_UhpB-NarQ-NarX-like"/>
    <property type="match status" value="1"/>
</dbReference>
<keyword evidence="14" id="KW-1185">Reference proteome</keyword>
<dbReference type="InterPro" id="IPR003594">
    <property type="entry name" value="HATPase_dom"/>
</dbReference>
<keyword evidence="4" id="KW-0808">Transferase</keyword>
<keyword evidence="5" id="KW-0547">Nucleotide-binding</keyword>
<evidence type="ECO:0000256" key="7">
    <source>
        <dbReference type="ARBA" id="ARBA00022840"/>
    </source>
</evidence>
<dbReference type="Proteomes" id="UP001598300">
    <property type="component" value="Unassembled WGS sequence"/>
</dbReference>
<reference evidence="13 14" key="1">
    <citation type="submission" date="2024-09" db="EMBL/GenBank/DDBJ databases">
        <title>The Natural Products Discovery Center: Release of the First 8490 Sequenced Strains for Exploring Actinobacteria Biosynthetic Diversity.</title>
        <authorList>
            <person name="Kalkreuter E."/>
            <person name="Kautsar S.A."/>
            <person name="Yang D."/>
            <person name="Bader C.D."/>
            <person name="Teijaro C.N."/>
            <person name="Fluegel L."/>
            <person name="Davis C.M."/>
            <person name="Simpson J.R."/>
            <person name="Lauterbach L."/>
            <person name="Steele A.D."/>
            <person name="Gui C."/>
            <person name="Meng S."/>
            <person name="Li G."/>
            <person name="Viehrig K."/>
            <person name="Ye F."/>
            <person name="Su P."/>
            <person name="Kiefer A.F."/>
            <person name="Nichols A."/>
            <person name="Cepeda A.J."/>
            <person name="Yan W."/>
            <person name="Fan B."/>
            <person name="Jiang Y."/>
            <person name="Adhikari A."/>
            <person name="Zheng C.-J."/>
            <person name="Schuster L."/>
            <person name="Cowan T.M."/>
            <person name="Smanski M.J."/>
            <person name="Chevrette M.G."/>
            <person name="De Carvalho L.P.S."/>
            <person name="Shen B."/>
        </authorList>
    </citation>
    <scope>NUCLEOTIDE SEQUENCE [LARGE SCALE GENOMIC DNA]</scope>
    <source>
        <strain evidence="13 14">NPDC058584</strain>
    </source>
</reference>
<dbReference type="Pfam" id="PF07730">
    <property type="entry name" value="HisKA_3"/>
    <property type="match status" value="1"/>
</dbReference>
<evidence type="ECO:0000256" key="6">
    <source>
        <dbReference type="ARBA" id="ARBA00022777"/>
    </source>
</evidence>
<feature type="transmembrane region" description="Helical" evidence="10">
    <location>
        <begin position="109"/>
        <end position="127"/>
    </location>
</feature>
<keyword evidence="10" id="KW-1133">Transmembrane helix</keyword>
<dbReference type="InterPro" id="IPR011712">
    <property type="entry name" value="Sig_transdc_His_kin_sub3_dim/P"/>
</dbReference>
<evidence type="ECO:0000256" key="9">
    <source>
        <dbReference type="SAM" id="MobiDB-lite"/>
    </source>
</evidence>
<evidence type="ECO:0000256" key="2">
    <source>
        <dbReference type="ARBA" id="ARBA00012438"/>
    </source>
</evidence>
<dbReference type="RefSeq" id="WP_244210185.1">
    <property type="nucleotide sequence ID" value="NZ_JBHVRE010000022.1"/>
</dbReference>
<feature type="domain" description="Histidine kinase/HSP90-like ATPase" evidence="11">
    <location>
        <begin position="306"/>
        <end position="401"/>
    </location>
</feature>
<evidence type="ECO:0000313" key="14">
    <source>
        <dbReference type="Proteomes" id="UP001598300"/>
    </source>
</evidence>
<evidence type="ECO:0000313" key="13">
    <source>
        <dbReference type="EMBL" id="MFD3960153.1"/>
    </source>
</evidence>
<accession>A0ABW6E255</accession>
<evidence type="ECO:0000259" key="12">
    <source>
        <dbReference type="Pfam" id="PF07730"/>
    </source>
</evidence>
<feature type="region of interest" description="Disordered" evidence="9">
    <location>
        <begin position="335"/>
        <end position="368"/>
    </location>
</feature>
<proteinExistence type="predicted"/>
<dbReference type="GO" id="GO:0016301">
    <property type="term" value="F:kinase activity"/>
    <property type="evidence" value="ECO:0007669"/>
    <property type="project" value="UniProtKB-KW"/>
</dbReference>
<evidence type="ECO:0000256" key="8">
    <source>
        <dbReference type="ARBA" id="ARBA00023012"/>
    </source>
</evidence>